<comment type="caution">
    <text evidence="2">The sequence shown here is derived from an EMBL/GenBank/DDBJ whole genome shotgun (WGS) entry which is preliminary data.</text>
</comment>
<dbReference type="EMBL" id="JBHMCG010000023">
    <property type="protein sequence ID" value="MFB9571850.1"/>
    <property type="molecule type" value="Genomic_DNA"/>
</dbReference>
<evidence type="ECO:0000256" key="1">
    <source>
        <dbReference type="SAM" id="MobiDB-lite"/>
    </source>
</evidence>
<organism evidence="2 3">
    <name type="scientific">Streptomyces yanii</name>
    <dbReference type="NCBI Taxonomy" id="78510"/>
    <lineage>
        <taxon>Bacteria</taxon>
        <taxon>Bacillati</taxon>
        <taxon>Actinomycetota</taxon>
        <taxon>Actinomycetes</taxon>
        <taxon>Kitasatosporales</taxon>
        <taxon>Streptomycetaceae</taxon>
        <taxon>Streptomyces</taxon>
    </lineage>
</organism>
<dbReference type="SUPFAM" id="SSF54849">
    <property type="entry name" value="GroEL-intermediate domain like"/>
    <property type="match status" value="1"/>
</dbReference>
<accession>A0ABV5R1W8</accession>
<gene>
    <name evidence="2" type="ORF">ACFFTL_05720</name>
</gene>
<reference evidence="2 3" key="1">
    <citation type="submission" date="2024-09" db="EMBL/GenBank/DDBJ databases">
        <authorList>
            <person name="Sun Q."/>
            <person name="Mori K."/>
        </authorList>
    </citation>
    <scope>NUCLEOTIDE SEQUENCE [LARGE SCALE GENOMIC DNA]</scope>
    <source>
        <strain evidence="2 3">JCM 3331</strain>
    </source>
</reference>
<name>A0ABV5R1W8_9ACTN</name>
<dbReference type="InterPro" id="IPR027410">
    <property type="entry name" value="TCP-1-like_intermed_sf"/>
</dbReference>
<keyword evidence="3" id="KW-1185">Reference proteome</keyword>
<evidence type="ECO:0000313" key="3">
    <source>
        <dbReference type="Proteomes" id="UP001589710"/>
    </source>
</evidence>
<feature type="region of interest" description="Disordered" evidence="1">
    <location>
        <begin position="75"/>
        <end position="94"/>
    </location>
</feature>
<proteinExistence type="predicted"/>
<dbReference type="Proteomes" id="UP001589710">
    <property type="component" value="Unassembled WGS sequence"/>
</dbReference>
<dbReference type="InterPro" id="IPR027409">
    <property type="entry name" value="GroEL-like_apical_dom_sf"/>
</dbReference>
<dbReference type="Gene3D" id="3.30.260.10">
    <property type="entry name" value="TCP-1-like chaperonin intermediate domain"/>
    <property type="match status" value="1"/>
</dbReference>
<feature type="compositionally biased region" description="Pro residues" evidence="1">
    <location>
        <begin position="84"/>
        <end position="94"/>
    </location>
</feature>
<protein>
    <submittedName>
        <fullName evidence="2">Uncharacterized protein</fullName>
    </submittedName>
</protein>
<sequence length="94" mass="9479">MVATAAAGDGEYGNLVGRACAKAGDHGSVSVEEAHVVGVELEFAEVLCFGAKLLSPFLVTHAERGEAVLDDAYRAGSPISNTPGAPPPTLGSAR</sequence>
<evidence type="ECO:0000313" key="2">
    <source>
        <dbReference type="EMBL" id="MFB9571850.1"/>
    </source>
</evidence>
<dbReference type="RefSeq" id="WP_386143621.1">
    <property type="nucleotide sequence ID" value="NZ_JBHMCG010000023.1"/>
</dbReference>
<dbReference type="Gene3D" id="3.50.7.10">
    <property type="entry name" value="GroEL"/>
    <property type="match status" value="1"/>
</dbReference>